<dbReference type="Proteomes" id="UP000308901">
    <property type="component" value="Unassembled WGS sequence"/>
</dbReference>
<dbReference type="EMBL" id="VANU01000003">
    <property type="protein sequence ID" value="TLP38475.1"/>
    <property type="molecule type" value="Genomic_DNA"/>
</dbReference>
<reference evidence="1 2" key="1">
    <citation type="submission" date="2019-05" db="EMBL/GenBank/DDBJ databases">
        <title>Arcobacter sp. nov., isolated from sea sediment.</title>
        <authorList>
            <person name="Kim W."/>
        </authorList>
    </citation>
    <scope>NUCLEOTIDE SEQUENCE [LARGE SCALE GENOMIC DNA]</scope>
    <source>
        <strain evidence="1 2">CAU 1517</strain>
    </source>
</reference>
<name>A0A5R8Y1Y0_9BACT</name>
<sequence>MIILNIELGRELEKKFYERANEKKLSYLEYVQKLIIEDLETYENILEERKKNKQSRKPAPFSRV</sequence>
<dbReference type="AlphaFoldDB" id="A0A5R8Y1Y0"/>
<proteinExistence type="predicted"/>
<keyword evidence="2" id="KW-1185">Reference proteome</keyword>
<organism evidence="1 2">
    <name type="scientific">Arcobacter arenosus</name>
    <dbReference type="NCBI Taxonomy" id="2576037"/>
    <lineage>
        <taxon>Bacteria</taxon>
        <taxon>Pseudomonadati</taxon>
        <taxon>Campylobacterota</taxon>
        <taxon>Epsilonproteobacteria</taxon>
        <taxon>Campylobacterales</taxon>
        <taxon>Arcobacteraceae</taxon>
        <taxon>Arcobacter</taxon>
    </lineage>
</organism>
<evidence type="ECO:0000313" key="2">
    <source>
        <dbReference type="Proteomes" id="UP000308901"/>
    </source>
</evidence>
<dbReference type="RefSeq" id="WP_138152470.1">
    <property type="nucleotide sequence ID" value="NZ_CBDDKQ010000002.1"/>
</dbReference>
<gene>
    <name evidence="1" type="ORF">FDK22_08370</name>
</gene>
<evidence type="ECO:0000313" key="1">
    <source>
        <dbReference type="EMBL" id="TLP38475.1"/>
    </source>
</evidence>
<accession>A0A5R8Y1Y0</accession>
<protein>
    <submittedName>
        <fullName evidence="1">Uncharacterized protein</fullName>
    </submittedName>
</protein>
<comment type="caution">
    <text evidence="1">The sequence shown here is derived from an EMBL/GenBank/DDBJ whole genome shotgun (WGS) entry which is preliminary data.</text>
</comment>